<evidence type="ECO:0000313" key="3">
    <source>
        <dbReference type="Proteomes" id="UP001221757"/>
    </source>
</evidence>
<name>A0AAD7CPZ0_MYCRO</name>
<gene>
    <name evidence="2" type="ORF">B0H17DRAFT_1145845</name>
</gene>
<reference evidence="2" key="1">
    <citation type="submission" date="2023-03" db="EMBL/GenBank/DDBJ databases">
        <title>Massive genome expansion in bonnet fungi (Mycena s.s.) driven by repeated elements and novel gene families across ecological guilds.</title>
        <authorList>
            <consortium name="Lawrence Berkeley National Laboratory"/>
            <person name="Harder C.B."/>
            <person name="Miyauchi S."/>
            <person name="Viragh M."/>
            <person name="Kuo A."/>
            <person name="Thoen E."/>
            <person name="Andreopoulos B."/>
            <person name="Lu D."/>
            <person name="Skrede I."/>
            <person name="Drula E."/>
            <person name="Henrissat B."/>
            <person name="Morin E."/>
            <person name="Kohler A."/>
            <person name="Barry K."/>
            <person name="LaButti K."/>
            <person name="Morin E."/>
            <person name="Salamov A."/>
            <person name="Lipzen A."/>
            <person name="Mereny Z."/>
            <person name="Hegedus B."/>
            <person name="Baldrian P."/>
            <person name="Stursova M."/>
            <person name="Weitz H."/>
            <person name="Taylor A."/>
            <person name="Grigoriev I.V."/>
            <person name="Nagy L.G."/>
            <person name="Martin F."/>
            <person name="Kauserud H."/>
        </authorList>
    </citation>
    <scope>NUCLEOTIDE SEQUENCE</scope>
    <source>
        <strain evidence="2">CBHHK067</strain>
    </source>
</reference>
<evidence type="ECO:0000313" key="2">
    <source>
        <dbReference type="EMBL" id="KAJ7657530.1"/>
    </source>
</evidence>
<organism evidence="2 3">
    <name type="scientific">Mycena rosella</name>
    <name type="common">Pink bonnet</name>
    <name type="synonym">Agaricus rosellus</name>
    <dbReference type="NCBI Taxonomy" id="1033263"/>
    <lineage>
        <taxon>Eukaryota</taxon>
        <taxon>Fungi</taxon>
        <taxon>Dikarya</taxon>
        <taxon>Basidiomycota</taxon>
        <taxon>Agaricomycotina</taxon>
        <taxon>Agaricomycetes</taxon>
        <taxon>Agaricomycetidae</taxon>
        <taxon>Agaricales</taxon>
        <taxon>Marasmiineae</taxon>
        <taxon>Mycenaceae</taxon>
        <taxon>Mycena</taxon>
    </lineage>
</organism>
<keyword evidence="3" id="KW-1185">Reference proteome</keyword>
<dbReference type="EMBL" id="JARKIE010000288">
    <property type="protein sequence ID" value="KAJ7657530.1"/>
    <property type="molecule type" value="Genomic_DNA"/>
</dbReference>
<protein>
    <submittedName>
        <fullName evidence="2">Uncharacterized protein</fullName>
    </submittedName>
</protein>
<comment type="caution">
    <text evidence="2">The sequence shown here is derived from an EMBL/GenBank/DDBJ whole genome shotgun (WGS) entry which is preliminary data.</text>
</comment>
<evidence type="ECO:0000256" key="1">
    <source>
        <dbReference type="SAM" id="MobiDB-lite"/>
    </source>
</evidence>
<feature type="region of interest" description="Disordered" evidence="1">
    <location>
        <begin position="58"/>
        <end position="97"/>
    </location>
</feature>
<feature type="compositionally biased region" description="Polar residues" evidence="1">
    <location>
        <begin position="81"/>
        <end position="95"/>
    </location>
</feature>
<dbReference type="AlphaFoldDB" id="A0AAD7CPZ0"/>
<feature type="region of interest" description="Disordered" evidence="1">
    <location>
        <begin position="112"/>
        <end position="135"/>
    </location>
</feature>
<proteinExistence type="predicted"/>
<dbReference type="Proteomes" id="UP001221757">
    <property type="component" value="Unassembled WGS sequence"/>
</dbReference>
<accession>A0AAD7CPZ0</accession>
<sequence length="135" mass="14919">MPTSLATWVLNPDNGLPAADPYLSYQTLSCSYVFYFVPIERVTAYEMNTNDSDIEEIDSETAGNSRVPAEPSNGAFRSSGLIHSSEASPATQFRISNPELMRKKLQTALAKRKHKAVTISDDEDHASSSKRSHPR</sequence>